<dbReference type="GO" id="GO:0045087">
    <property type="term" value="P:innate immune response"/>
    <property type="evidence" value="ECO:0007669"/>
    <property type="project" value="UniProtKB-KW"/>
</dbReference>
<dbReference type="Pfam" id="PF00017">
    <property type="entry name" value="SH2"/>
    <property type="match status" value="1"/>
</dbReference>
<dbReference type="PANTHER" id="PTHR46051">
    <property type="entry name" value="SH2 DOMAIN-CONTAINING PROTEIN"/>
    <property type="match status" value="1"/>
</dbReference>
<dbReference type="InterPro" id="IPR000980">
    <property type="entry name" value="SH2"/>
</dbReference>
<keyword evidence="1" id="KW-0399">Innate immunity</keyword>
<reference evidence="7" key="2">
    <citation type="submission" date="2021-03" db="UniProtKB">
        <authorList>
            <consortium name="Ensembl"/>
        </authorList>
    </citation>
    <scope>IDENTIFICATION</scope>
</reference>
<dbReference type="GeneID" id="100486929"/>
<accession>A0A803JVN3</accession>
<dbReference type="GeneTree" id="ENSGT00940000155920"/>
<dbReference type="AlphaFoldDB" id="A0A803JVN3"/>
<dbReference type="Gene3D" id="3.30.505.10">
    <property type="entry name" value="SH2 domain"/>
    <property type="match status" value="1"/>
</dbReference>
<reference evidence="9" key="3">
    <citation type="submission" date="2025-04" db="UniProtKB">
        <authorList>
            <consortium name="RefSeq"/>
        </authorList>
    </citation>
    <scope>IDENTIFICATION</scope>
    <source>
        <strain evidence="9">Nigerian</strain>
        <tissue evidence="9">Liver and blood</tissue>
    </source>
</reference>
<evidence type="ECO:0000313" key="10">
    <source>
        <dbReference type="Xenbase" id="XB-GENE-6042012"/>
    </source>
</evidence>
<dbReference type="InterPro" id="IPR036860">
    <property type="entry name" value="SH2_dom_sf"/>
</dbReference>
<sequence length="139" mass="15689">MDLACYHGNLSKKEGENLLVQRGKNGSYLLRDSESVAGAFCLCILFGRLIYTYRITQEKNGLYMIQTAEGVKKQMFPNLKGLIANYEKPSQGLIHHLLYPVNKENSLQISLDSMSGINSSIYDTYAEVDERDYVQVLPS</sequence>
<dbReference type="AGR" id="Xenbase:XB-GENE-6042012"/>
<keyword evidence="4" id="KW-1064">Adaptive immunity</keyword>
<evidence type="ECO:0000313" key="9">
    <source>
        <dbReference type="RefSeq" id="XP_017947323.1"/>
    </source>
</evidence>
<evidence type="ECO:0000313" key="8">
    <source>
        <dbReference type="Proteomes" id="UP000008143"/>
    </source>
</evidence>
<keyword evidence="8" id="KW-1185">Reference proteome</keyword>
<dbReference type="CTD" id="117157"/>
<evidence type="ECO:0000313" key="7">
    <source>
        <dbReference type="Ensembl" id="ENSXETP00000112050"/>
    </source>
</evidence>
<dbReference type="Ensembl" id="ENSXETT00000107645">
    <property type="protein sequence ID" value="ENSXETP00000112050"/>
    <property type="gene ID" value="ENSXETG00000045754"/>
</dbReference>
<dbReference type="SUPFAM" id="SSF55550">
    <property type="entry name" value="SH2 domain"/>
    <property type="match status" value="1"/>
</dbReference>
<dbReference type="Xenbase" id="XB-GENE-6042012">
    <property type="gene designation" value="sh2d1b"/>
</dbReference>
<dbReference type="RefSeq" id="XP_017947323.1">
    <property type="nucleotide sequence ID" value="XM_018091834.2"/>
</dbReference>
<name>A0A803JVN3_XENTR</name>
<dbReference type="PANTHER" id="PTHR46051:SF1">
    <property type="entry name" value="INOSITOL POLYPHOSPHATE-RELATED PHOSPHATASE DOMAIN-CONTAINING PROTEIN"/>
    <property type="match status" value="1"/>
</dbReference>
<protein>
    <submittedName>
        <fullName evidence="7">SH2 domain containing 1B</fullName>
    </submittedName>
    <submittedName>
        <fullName evidence="9">SH2 domain-containing protein 1B</fullName>
    </submittedName>
</protein>
<dbReference type="SMART" id="SM00252">
    <property type="entry name" value="SH2"/>
    <property type="match status" value="1"/>
</dbReference>
<dbReference type="PRINTS" id="PR00401">
    <property type="entry name" value="SH2DOMAIN"/>
</dbReference>
<keyword evidence="2" id="KW-0391">Immunity</keyword>
<evidence type="ECO:0000256" key="3">
    <source>
        <dbReference type="ARBA" id="ARBA00022999"/>
    </source>
</evidence>
<evidence type="ECO:0000256" key="4">
    <source>
        <dbReference type="ARBA" id="ARBA00023130"/>
    </source>
</evidence>
<dbReference type="GO" id="GO:0002250">
    <property type="term" value="P:adaptive immune response"/>
    <property type="evidence" value="ECO:0007669"/>
    <property type="project" value="UniProtKB-KW"/>
</dbReference>
<evidence type="ECO:0000256" key="1">
    <source>
        <dbReference type="ARBA" id="ARBA00022588"/>
    </source>
</evidence>
<organism evidence="7">
    <name type="scientific">Xenopus tropicalis</name>
    <name type="common">Western clawed frog</name>
    <name type="synonym">Silurana tropicalis</name>
    <dbReference type="NCBI Taxonomy" id="8364"/>
    <lineage>
        <taxon>Eukaryota</taxon>
        <taxon>Metazoa</taxon>
        <taxon>Chordata</taxon>
        <taxon>Craniata</taxon>
        <taxon>Vertebrata</taxon>
        <taxon>Euteleostomi</taxon>
        <taxon>Amphibia</taxon>
        <taxon>Batrachia</taxon>
        <taxon>Anura</taxon>
        <taxon>Pipoidea</taxon>
        <taxon>Pipidae</taxon>
        <taxon>Xenopodinae</taxon>
        <taxon>Xenopus</taxon>
        <taxon>Silurana</taxon>
    </lineage>
</organism>
<proteinExistence type="predicted"/>
<dbReference type="KEGG" id="xtr:100486929"/>
<dbReference type="OMA" id="PRWRRSQ"/>
<dbReference type="PROSITE" id="PS50001">
    <property type="entry name" value="SH2"/>
    <property type="match status" value="1"/>
</dbReference>
<keyword evidence="3 5" id="KW-0727">SH2 domain</keyword>
<dbReference type="OrthoDB" id="10053436at2759"/>
<evidence type="ECO:0000259" key="6">
    <source>
        <dbReference type="PROSITE" id="PS50001"/>
    </source>
</evidence>
<dbReference type="Proteomes" id="UP000008143">
    <property type="component" value="Chromosome 2"/>
</dbReference>
<reference evidence="7" key="1">
    <citation type="journal article" date="2010" name="Science">
        <title>The genome of the Western clawed frog Xenopus tropicalis.</title>
        <authorList>
            <person name="Hellsten U."/>
            <person name="Harland R.M."/>
            <person name="Gilchrist M.J."/>
            <person name="Hendrix D."/>
            <person name="Jurka J."/>
            <person name="Kapitonov V."/>
            <person name="Ovcharenko I."/>
            <person name="Putnam N.H."/>
            <person name="Shu S."/>
            <person name="Taher L."/>
            <person name="Blitz I.L."/>
            <person name="Blumberg B."/>
            <person name="Dichmann D.S."/>
            <person name="Dubchak I."/>
            <person name="Amaya E."/>
            <person name="Detter J.C."/>
            <person name="Fletcher R."/>
            <person name="Gerhard D.S."/>
            <person name="Goodstein D."/>
            <person name="Graves T."/>
            <person name="Grigoriev I.V."/>
            <person name="Grimwood J."/>
            <person name="Kawashima T."/>
            <person name="Lindquist E."/>
            <person name="Lucas S.M."/>
            <person name="Mead P.E."/>
            <person name="Mitros T."/>
            <person name="Ogino H."/>
            <person name="Ohta Y."/>
            <person name="Poliakov A.V."/>
            <person name="Pollet N."/>
            <person name="Robert J."/>
            <person name="Salamov A."/>
            <person name="Sater A.K."/>
            <person name="Schmutz J."/>
            <person name="Terry A."/>
            <person name="Vize P.D."/>
            <person name="Warren W.C."/>
            <person name="Wells D."/>
            <person name="Wills A."/>
            <person name="Wilson R.K."/>
            <person name="Zimmerman L.B."/>
            <person name="Zorn A.M."/>
            <person name="Grainger R."/>
            <person name="Grammer T."/>
            <person name="Khokha M.K."/>
            <person name="Richardson P.M."/>
            <person name="Rokhsar D.S."/>
        </authorList>
    </citation>
    <scope>NUCLEOTIDE SEQUENCE [LARGE SCALE GENOMIC DNA]</scope>
    <source>
        <strain evidence="7">Nigerian</strain>
    </source>
</reference>
<feature type="domain" description="SH2" evidence="6">
    <location>
        <begin position="5"/>
        <end position="101"/>
    </location>
</feature>
<evidence type="ECO:0000256" key="5">
    <source>
        <dbReference type="PROSITE-ProRule" id="PRU00191"/>
    </source>
</evidence>
<gene>
    <name evidence="7 9 10" type="primary">sh2d1b</name>
</gene>
<evidence type="ECO:0000256" key="2">
    <source>
        <dbReference type="ARBA" id="ARBA00022859"/>
    </source>
</evidence>